<dbReference type="InterPro" id="IPR008538">
    <property type="entry name" value="Uma2"/>
</dbReference>
<sequence>MSTTLVQPQTPAVAPSVAAPPAAALSDVPSPRLAQFSIEQYHQIVAAGVFGMEQPPRRIEFLEGVFVEMSAVGYRHRQVIDELMYWALGAFPRDAWHASVQQPIQLINSRSVPEPDLAIYRPGGWGGNHPKAEHAGLVIEVADSTLVLDLGYKMRLYAKGGVAEYWVCDVANKTIVVHRAPENGRYGSIESFTGNATVAPLALPTAVVTPEAIFGGSHES</sequence>
<evidence type="ECO:0000313" key="2">
    <source>
        <dbReference type="EMBL" id="QDU87118.1"/>
    </source>
</evidence>
<reference evidence="2 3" key="1">
    <citation type="submission" date="2019-02" db="EMBL/GenBank/DDBJ databases">
        <title>Deep-cultivation of Planctomycetes and their phenomic and genomic characterization uncovers novel biology.</title>
        <authorList>
            <person name="Wiegand S."/>
            <person name="Jogler M."/>
            <person name="Boedeker C."/>
            <person name="Pinto D."/>
            <person name="Vollmers J."/>
            <person name="Rivas-Marin E."/>
            <person name="Kohn T."/>
            <person name="Peeters S.H."/>
            <person name="Heuer A."/>
            <person name="Rast P."/>
            <person name="Oberbeckmann S."/>
            <person name="Bunk B."/>
            <person name="Jeske O."/>
            <person name="Meyerdierks A."/>
            <person name="Storesund J.E."/>
            <person name="Kallscheuer N."/>
            <person name="Luecker S."/>
            <person name="Lage O.M."/>
            <person name="Pohl T."/>
            <person name="Merkel B.J."/>
            <person name="Hornburger P."/>
            <person name="Mueller R.-W."/>
            <person name="Bruemmer F."/>
            <person name="Labrenz M."/>
            <person name="Spormann A.M."/>
            <person name="Op den Camp H."/>
            <person name="Overmann J."/>
            <person name="Amann R."/>
            <person name="Jetten M.S.M."/>
            <person name="Mascher T."/>
            <person name="Medema M.H."/>
            <person name="Devos D.P."/>
            <person name="Kaster A.-K."/>
            <person name="Ovreas L."/>
            <person name="Rohde M."/>
            <person name="Galperin M.Y."/>
            <person name="Jogler C."/>
        </authorList>
    </citation>
    <scope>NUCLEOTIDE SEQUENCE [LARGE SCALE GENOMIC DNA]</scope>
    <source>
        <strain evidence="2 3">Pla175</strain>
    </source>
</reference>
<keyword evidence="3" id="KW-1185">Reference proteome</keyword>
<name>A0A518D6K7_9BACT</name>
<feature type="domain" description="Putative restriction endonuclease" evidence="1">
    <location>
        <begin position="39"/>
        <end position="204"/>
    </location>
</feature>
<gene>
    <name evidence="2" type="ORF">Pla175_04740</name>
</gene>
<dbReference type="CDD" id="cd06260">
    <property type="entry name" value="DUF820-like"/>
    <property type="match status" value="1"/>
</dbReference>
<organism evidence="2 3">
    <name type="scientific">Pirellulimonas nuda</name>
    <dbReference type="NCBI Taxonomy" id="2528009"/>
    <lineage>
        <taxon>Bacteria</taxon>
        <taxon>Pseudomonadati</taxon>
        <taxon>Planctomycetota</taxon>
        <taxon>Planctomycetia</taxon>
        <taxon>Pirellulales</taxon>
        <taxon>Lacipirellulaceae</taxon>
        <taxon>Pirellulimonas</taxon>
    </lineage>
</organism>
<dbReference type="PANTHER" id="PTHR35400:SF1">
    <property type="entry name" value="SLR1083 PROTEIN"/>
    <property type="match status" value="1"/>
</dbReference>
<dbReference type="InterPro" id="IPR011335">
    <property type="entry name" value="Restrct_endonuc-II-like"/>
</dbReference>
<dbReference type="AlphaFoldDB" id="A0A518D6K7"/>
<dbReference type="OrthoDB" id="9789502at2"/>
<dbReference type="EMBL" id="CP036291">
    <property type="protein sequence ID" value="QDU87118.1"/>
    <property type="molecule type" value="Genomic_DNA"/>
</dbReference>
<evidence type="ECO:0000313" key="3">
    <source>
        <dbReference type="Proteomes" id="UP000317429"/>
    </source>
</evidence>
<dbReference type="SUPFAM" id="SSF52980">
    <property type="entry name" value="Restriction endonuclease-like"/>
    <property type="match status" value="1"/>
</dbReference>
<evidence type="ECO:0000259" key="1">
    <source>
        <dbReference type="Pfam" id="PF05685"/>
    </source>
</evidence>
<proteinExistence type="predicted"/>
<dbReference type="KEGG" id="pnd:Pla175_04740"/>
<dbReference type="Pfam" id="PF05685">
    <property type="entry name" value="Uma2"/>
    <property type="match status" value="1"/>
</dbReference>
<dbReference type="InterPro" id="IPR012296">
    <property type="entry name" value="Nuclease_put_TT1808"/>
</dbReference>
<dbReference type="Proteomes" id="UP000317429">
    <property type="component" value="Chromosome"/>
</dbReference>
<accession>A0A518D6K7</accession>
<protein>
    <recommendedName>
        <fullName evidence="1">Putative restriction endonuclease domain-containing protein</fullName>
    </recommendedName>
</protein>
<dbReference type="Gene3D" id="3.90.1570.10">
    <property type="entry name" value="tt1808, chain A"/>
    <property type="match status" value="1"/>
</dbReference>
<dbReference type="RefSeq" id="WP_145280974.1">
    <property type="nucleotide sequence ID" value="NZ_CP036291.1"/>
</dbReference>
<dbReference type="PANTHER" id="PTHR35400">
    <property type="entry name" value="SLR1083 PROTEIN"/>
    <property type="match status" value="1"/>
</dbReference>